<accession>A0A7W7HZA4</accession>
<feature type="transmembrane region" description="Helical" evidence="1">
    <location>
        <begin position="92"/>
        <end position="111"/>
    </location>
</feature>
<gene>
    <name evidence="2" type="ORF">BJ971_004102</name>
</gene>
<comment type="caution">
    <text evidence="2">The sequence shown here is derived from an EMBL/GenBank/DDBJ whole genome shotgun (WGS) entry which is preliminary data.</text>
</comment>
<name>A0A7W7HZA4_9ACTN</name>
<evidence type="ECO:0000313" key="3">
    <source>
        <dbReference type="Proteomes" id="UP000578112"/>
    </source>
</evidence>
<keyword evidence="3" id="KW-1185">Reference proteome</keyword>
<dbReference type="EMBL" id="JACHNH010000001">
    <property type="protein sequence ID" value="MBB4763546.1"/>
    <property type="molecule type" value="Genomic_DNA"/>
</dbReference>
<reference evidence="2 3" key="1">
    <citation type="submission" date="2020-08" db="EMBL/GenBank/DDBJ databases">
        <title>Sequencing the genomes of 1000 actinobacteria strains.</title>
        <authorList>
            <person name="Klenk H.-P."/>
        </authorList>
    </citation>
    <scope>NUCLEOTIDE SEQUENCE [LARGE SCALE GENOMIC DNA]</scope>
    <source>
        <strain evidence="2 3">DSM 43149</strain>
    </source>
</reference>
<dbReference type="AlphaFoldDB" id="A0A7W7HZA4"/>
<sequence>MRVWVTDLLAAWRGERLTLSSPMPFEVLRQWLSGNPSYRAGDTIWREAARLNSRSMWRPVLRGRLLRTDSGSAFIGVVGCDPVLKLVSCCRLGAFAGMLLTGTVVAVWSAVHADRHAAGPALAVSALGLFGVLTSLASILVGYRETREQAAYLRSWITGQMNTPWYQGRRTADQ</sequence>
<keyword evidence="1" id="KW-0472">Membrane</keyword>
<dbReference type="Proteomes" id="UP000578112">
    <property type="component" value="Unassembled WGS sequence"/>
</dbReference>
<dbReference type="RefSeq" id="WP_184994849.1">
    <property type="nucleotide sequence ID" value="NZ_BOMK01000020.1"/>
</dbReference>
<organism evidence="2 3">
    <name type="scientific">Actinoplanes digitatis</name>
    <dbReference type="NCBI Taxonomy" id="1868"/>
    <lineage>
        <taxon>Bacteria</taxon>
        <taxon>Bacillati</taxon>
        <taxon>Actinomycetota</taxon>
        <taxon>Actinomycetes</taxon>
        <taxon>Micromonosporales</taxon>
        <taxon>Micromonosporaceae</taxon>
        <taxon>Actinoplanes</taxon>
    </lineage>
</organism>
<protein>
    <submittedName>
        <fullName evidence="2">Uncharacterized protein</fullName>
    </submittedName>
</protein>
<keyword evidence="1" id="KW-1133">Transmembrane helix</keyword>
<evidence type="ECO:0000256" key="1">
    <source>
        <dbReference type="SAM" id="Phobius"/>
    </source>
</evidence>
<keyword evidence="1" id="KW-0812">Transmembrane</keyword>
<feature type="transmembrane region" description="Helical" evidence="1">
    <location>
        <begin position="117"/>
        <end position="143"/>
    </location>
</feature>
<evidence type="ECO:0000313" key="2">
    <source>
        <dbReference type="EMBL" id="MBB4763546.1"/>
    </source>
</evidence>
<proteinExistence type="predicted"/>